<name>A0A6A0H488_HYAAZ</name>
<reference evidence="1" key="1">
    <citation type="submission" date="2014-08" db="EMBL/GenBank/DDBJ databases">
        <authorList>
            <person name="Murali S."/>
            <person name="Richards S."/>
            <person name="Bandaranaike D."/>
            <person name="Bellair M."/>
            <person name="Blankenburg K."/>
            <person name="Chao H."/>
            <person name="Dinh H."/>
            <person name="Doddapaneni H."/>
            <person name="Dugan-Rocha S."/>
            <person name="Elkadiri S."/>
            <person name="Gnanaolivu R."/>
            <person name="Hughes D."/>
            <person name="Lee S."/>
            <person name="Li M."/>
            <person name="Ming W."/>
            <person name="Munidasa M."/>
            <person name="Muniz J."/>
            <person name="Nguyen L."/>
            <person name="Osuji N."/>
            <person name="Pu L.-L."/>
            <person name="Puazo M."/>
            <person name="Skinner E."/>
            <person name="Qu C."/>
            <person name="Quiroz J."/>
            <person name="Raj R."/>
            <person name="Weissenberger G."/>
            <person name="Xin Y."/>
            <person name="Zou X."/>
            <person name="Han Y."/>
            <person name="Worley K."/>
            <person name="Muzny D."/>
            <person name="Gibbs R."/>
        </authorList>
    </citation>
    <scope>NUCLEOTIDE SEQUENCE</scope>
    <source>
        <strain evidence="1">HAZT.00-mixed</strain>
        <tissue evidence="1">Whole organism</tissue>
    </source>
</reference>
<protein>
    <submittedName>
        <fullName evidence="1">Uncharacterized protein</fullName>
    </submittedName>
</protein>
<dbReference type="Proteomes" id="UP000711488">
    <property type="component" value="Unassembled WGS sequence"/>
</dbReference>
<dbReference type="EMBL" id="JQDR03008052">
    <property type="protein sequence ID" value="KAA0197713.1"/>
    <property type="molecule type" value="Genomic_DNA"/>
</dbReference>
<reference evidence="1" key="3">
    <citation type="submission" date="2019-06" db="EMBL/GenBank/DDBJ databases">
        <authorList>
            <person name="Poynton C."/>
            <person name="Hasenbein S."/>
            <person name="Benoit J.B."/>
            <person name="Sepulveda M.S."/>
            <person name="Poelchau M.F."/>
            <person name="Murali S.C."/>
            <person name="Chen S."/>
            <person name="Glastad K.M."/>
            <person name="Werren J.H."/>
            <person name="Vineis J.H."/>
            <person name="Bowen J.L."/>
            <person name="Friedrich M."/>
            <person name="Jones J."/>
            <person name="Robertson H.M."/>
            <person name="Feyereisen R."/>
            <person name="Mechler-Hickson A."/>
            <person name="Mathers N."/>
            <person name="Lee C.E."/>
            <person name="Colbourne J.K."/>
            <person name="Biales A."/>
            <person name="Johnston J.S."/>
            <person name="Wellborn G.A."/>
            <person name="Rosendale A.J."/>
            <person name="Cridge A.G."/>
            <person name="Munoz-Torres M.C."/>
            <person name="Bain P.A."/>
            <person name="Manny A.R."/>
            <person name="Major K.M."/>
            <person name="Lambert F.N."/>
            <person name="Vulpe C.D."/>
            <person name="Tuck P."/>
            <person name="Blalock B.J."/>
            <person name="Lin Y.-Y."/>
            <person name="Smith M.E."/>
            <person name="Ochoa-Acuna H."/>
            <person name="Chen M.-J.M."/>
            <person name="Childers C.P."/>
            <person name="Qu J."/>
            <person name="Dugan S."/>
            <person name="Lee S.L."/>
            <person name="Chao H."/>
            <person name="Dinh H."/>
            <person name="Han Y."/>
            <person name="Doddapaneni H."/>
            <person name="Worley K.C."/>
            <person name="Muzny D.M."/>
            <person name="Gibbs R.A."/>
            <person name="Richards S."/>
        </authorList>
    </citation>
    <scope>NUCLEOTIDE SEQUENCE</scope>
    <source>
        <strain evidence="1">HAZT.00-mixed</strain>
        <tissue evidence="1">Whole organism</tissue>
    </source>
</reference>
<accession>A0A6A0H488</accession>
<dbReference type="AlphaFoldDB" id="A0A6A0H488"/>
<proteinExistence type="predicted"/>
<organism evidence="1">
    <name type="scientific">Hyalella azteca</name>
    <name type="common">Amphipod</name>
    <dbReference type="NCBI Taxonomy" id="294128"/>
    <lineage>
        <taxon>Eukaryota</taxon>
        <taxon>Metazoa</taxon>
        <taxon>Ecdysozoa</taxon>
        <taxon>Arthropoda</taxon>
        <taxon>Crustacea</taxon>
        <taxon>Multicrustacea</taxon>
        <taxon>Malacostraca</taxon>
        <taxon>Eumalacostraca</taxon>
        <taxon>Peracarida</taxon>
        <taxon>Amphipoda</taxon>
        <taxon>Senticaudata</taxon>
        <taxon>Talitrida</taxon>
        <taxon>Talitroidea</taxon>
        <taxon>Hyalellidae</taxon>
        <taxon>Hyalella</taxon>
    </lineage>
</organism>
<evidence type="ECO:0000313" key="1">
    <source>
        <dbReference type="EMBL" id="KAA0197713.1"/>
    </source>
</evidence>
<gene>
    <name evidence="1" type="ORF">HAZT_HAZT008256</name>
</gene>
<comment type="caution">
    <text evidence="1">The sequence shown here is derived from an EMBL/GenBank/DDBJ whole genome shotgun (WGS) entry which is preliminary data.</text>
</comment>
<sequence>MAALMMLLSGGTVRYEPDFNVGNLEMACFWEIVVIPWSHS</sequence>
<reference evidence="1" key="2">
    <citation type="journal article" date="2018" name="Environ. Sci. Technol.">
        <title>The Toxicogenome of Hyalella azteca: A Model for Sediment Ecotoxicology and Evolutionary Toxicology.</title>
        <authorList>
            <person name="Poynton H.C."/>
            <person name="Hasenbein S."/>
            <person name="Benoit J.B."/>
            <person name="Sepulveda M.S."/>
            <person name="Poelchau M.F."/>
            <person name="Hughes D.S.T."/>
            <person name="Murali S.C."/>
            <person name="Chen S."/>
            <person name="Glastad K.M."/>
            <person name="Goodisman M.A.D."/>
            <person name="Werren J.H."/>
            <person name="Vineis J.H."/>
            <person name="Bowen J.L."/>
            <person name="Friedrich M."/>
            <person name="Jones J."/>
            <person name="Robertson H.M."/>
            <person name="Feyereisen R."/>
            <person name="Mechler-Hickson A."/>
            <person name="Mathers N."/>
            <person name="Lee C.E."/>
            <person name="Colbourne J.K."/>
            <person name="Biales A."/>
            <person name="Johnston J.S."/>
            <person name="Wellborn G.A."/>
            <person name="Rosendale A.J."/>
            <person name="Cridge A.G."/>
            <person name="Munoz-Torres M.C."/>
            <person name="Bain P.A."/>
            <person name="Manny A.R."/>
            <person name="Major K.M."/>
            <person name="Lambert F.N."/>
            <person name="Vulpe C.D."/>
            <person name="Tuck P."/>
            <person name="Blalock B.J."/>
            <person name="Lin Y.Y."/>
            <person name="Smith M.E."/>
            <person name="Ochoa-Acuna H."/>
            <person name="Chen M.M."/>
            <person name="Childers C.P."/>
            <person name="Qu J."/>
            <person name="Dugan S."/>
            <person name="Lee S.L."/>
            <person name="Chao H."/>
            <person name="Dinh H."/>
            <person name="Han Y."/>
            <person name="Doddapaneni H."/>
            <person name="Worley K.C."/>
            <person name="Muzny D.M."/>
            <person name="Gibbs R.A."/>
            <person name="Richards S."/>
        </authorList>
    </citation>
    <scope>NUCLEOTIDE SEQUENCE</scope>
    <source>
        <strain evidence="1">HAZT.00-mixed</strain>
        <tissue evidence="1">Whole organism</tissue>
    </source>
</reference>